<keyword evidence="7 8" id="KW-0472">Membrane</keyword>
<evidence type="ECO:0000259" key="9">
    <source>
        <dbReference type="Pfam" id="PF00884"/>
    </source>
</evidence>
<dbReference type="InterPro" id="IPR058130">
    <property type="entry name" value="PEA_transf_C"/>
</dbReference>
<keyword evidence="6 8" id="KW-1133">Transmembrane helix</keyword>
<proteinExistence type="predicted"/>
<reference evidence="11 12" key="1">
    <citation type="submission" date="2016-10" db="EMBL/GenBank/DDBJ databases">
        <title>Rodentibacter gen. nov. and new species.</title>
        <authorList>
            <person name="Christensen H."/>
        </authorList>
    </citation>
    <scope>NUCLEOTIDE SEQUENCE [LARGE SCALE GENOMIC DNA]</scope>
    <source>
        <strain evidence="11 12">1998236014</strain>
    </source>
</reference>
<keyword evidence="3" id="KW-0997">Cell inner membrane</keyword>
<evidence type="ECO:0000256" key="2">
    <source>
        <dbReference type="ARBA" id="ARBA00022475"/>
    </source>
</evidence>
<evidence type="ECO:0000259" key="10">
    <source>
        <dbReference type="Pfam" id="PF08019"/>
    </source>
</evidence>
<evidence type="ECO:0000256" key="3">
    <source>
        <dbReference type="ARBA" id="ARBA00022519"/>
    </source>
</evidence>
<accession>A0ABX3KW74</accession>
<dbReference type="Proteomes" id="UP000188820">
    <property type="component" value="Unassembled WGS sequence"/>
</dbReference>
<comment type="subcellular location">
    <subcellularLocation>
        <location evidence="1">Cell inner membrane</location>
        <topology evidence="1">Multi-pass membrane protein</topology>
    </subcellularLocation>
</comment>
<keyword evidence="5 8" id="KW-0812">Transmembrane</keyword>
<feature type="non-terminal residue" evidence="11">
    <location>
        <position position="1"/>
    </location>
</feature>
<dbReference type="Pfam" id="PF08019">
    <property type="entry name" value="EptA_B_N"/>
    <property type="match status" value="1"/>
</dbReference>
<keyword evidence="12" id="KW-1185">Reference proteome</keyword>
<dbReference type="GO" id="GO:0016740">
    <property type="term" value="F:transferase activity"/>
    <property type="evidence" value="ECO:0007669"/>
    <property type="project" value="UniProtKB-KW"/>
</dbReference>
<comment type="caution">
    <text evidence="11">The sequence shown here is derived from an EMBL/GenBank/DDBJ whole genome shotgun (WGS) entry which is preliminary data.</text>
</comment>
<feature type="domain" description="Phosphoethanolamine transferase N-terminal" evidence="10">
    <location>
        <begin position="2"/>
        <end position="121"/>
    </location>
</feature>
<evidence type="ECO:0000256" key="4">
    <source>
        <dbReference type="ARBA" id="ARBA00022679"/>
    </source>
</evidence>
<feature type="domain" description="Sulfatase N-terminal" evidence="9">
    <location>
        <begin position="148"/>
        <end position="438"/>
    </location>
</feature>
<dbReference type="Gene3D" id="3.40.720.10">
    <property type="entry name" value="Alkaline Phosphatase, subunit A"/>
    <property type="match status" value="1"/>
</dbReference>
<evidence type="ECO:0000256" key="1">
    <source>
        <dbReference type="ARBA" id="ARBA00004429"/>
    </source>
</evidence>
<feature type="transmembrane region" description="Helical" evidence="8">
    <location>
        <begin position="38"/>
        <end position="56"/>
    </location>
</feature>
<evidence type="ECO:0000313" key="12">
    <source>
        <dbReference type="Proteomes" id="UP000188820"/>
    </source>
</evidence>
<dbReference type="PANTHER" id="PTHR30443:SF0">
    <property type="entry name" value="PHOSPHOETHANOLAMINE TRANSFERASE EPTA"/>
    <property type="match status" value="1"/>
</dbReference>
<dbReference type="InterPro" id="IPR040423">
    <property type="entry name" value="PEA_transferase"/>
</dbReference>
<evidence type="ECO:0000313" key="11">
    <source>
        <dbReference type="EMBL" id="OOF69359.1"/>
    </source>
</evidence>
<feature type="transmembrane region" description="Helical" evidence="8">
    <location>
        <begin position="68"/>
        <end position="89"/>
    </location>
</feature>
<evidence type="ECO:0000256" key="6">
    <source>
        <dbReference type="ARBA" id="ARBA00022989"/>
    </source>
</evidence>
<dbReference type="Pfam" id="PF00884">
    <property type="entry name" value="Sulfatase"/>
    <property type="match status" value="1"/>
</dbReference>
<evidence type="ECO:0000256" key="7">
    <source>
        <dbReference type="ARBA" id="ARBA00023136"/>
    </source>
</evidence>
<keyword evidence="4 11" id="KW-0808">Transferase</keyword>
<name>A0ABX3KW74_9PAST</name>
<sequence>SGVSYYSIFFNIYFDSSMLTNILQTTITESSKLITPSYILWVVVFGIIPAVLYFLVKISYNKWYKEITGRFIIIILSVLVVSAIGKGFYQDYASFLRNNKSITHLLVPSNFIGASIKKIKKIYQENIPYSEQDLMASQSKFDSYRHVTVLIVGETTRAQNWGLNGYLRQTTPLLAQRGKQIINFTDVSSCGTSTAYSVPCMFSTMDRKDYDEAKANLQDNLLDILQRAGVNIFWLDNDSGCKGVCDRVPNLDVTQLNLPEYCQNGECLDNILLTKFDDILNKSDNKDILIVLHTIGSHGPTYSERYSPEFRQFIPTCDINEINKCTNEELVNTYDNGILYIDQFIDKVIKKLETKNDWESTVLYMSDHGESLGENGVYLHSAPYAIAPKEQTKIPMIMWFSEAFRRNEGIDFSCLDKNAKRKSYSHDNFFSTVFGLMDMSLKSDTYKQEKDILAPCKNK</sequence>
<evidence type="ECO:0000256" key="8">
    <source>
        <dbReference type="SAM" id="Phobius"/>
    </source>
</evidence>
<dbReference type="RefSeq" id="WP_143533190.1">
    <property type="nucleotide sequence ID" value="NZ_MLAA01000029.1"/>
</dbReference>
<dbReference type="EMBL" id="MLAA01000029">
    <property type="protein sequence ID" value="OOF69359.1"/>
    <property type="molecule type" value="Genomic_DNA"/>
</dbReference>
<dbReference type="PANTHER" id="PTHR30443">
    <property type="entry name" value="INNER MEMBRANE PROTEIN"/>
    <property type="match status" value="1"/>
</dbReference>
<dbReference type="NCBIfam" id="NF028537">
    <property type="entry name" value="P_eth_NH2_trans"/>
    <property type="match status" value="1"/>
</dbReference>
<organism evidence="11 12">
    <name type="scientific">Rodentibacter caecimuris</name>
    <dbReference type="NCBI Taxonomy" id="1796644"/>
    <lineage>
        <taxon>Bacteria</taxon>
        <taxon>Pseudomonadati</taxon>
        <taxon>Pseudomonadota</taxon>
        <taxon>Gammaproteobacteria</taxon>
        <taxon>Pasteurellales</taxon>
        <taxon>Pasteurellaceae</taxon>
        <taxon>Rodentibacter</taxon>
    </lineage>
</organism>
<dbReference type="InterPro" id="IPR000917">
    <property type="entry name" value="Sulfatase_N"/>
</dbReference>
<dbReference type="InterPro" id="IPR012549">
    <property type="entry name" value="EptA-like_N"/>
</dbReference>
<dbReference type="SUPFAM" id="SSF53649">
    <property type="entry name" value="Alkaline phosphatase-like"/>
    <property type="match status" value="1"/>
</dbReference>
<dbReference type="CDD" id="cd16017">
    <property type="entry name" value="LptA"/>
    <property type="match status" value="1"/>
</dbReference>
<gene>
    <name evidence="11" type="ORF">BKG89_07035</name>
</gene>
<keyword evidence="2" id="KW-1003">Cell membrane</keyword>
<protein>
    <submittedName>
        <fullName evidence="11">Phosphoethanolamine transferase</fullName>
    </submittedName>
</protein>
<evidence type="ECO:0000256" key="5">
    <source>
        <dbReference type="ARBA" id="ARBA00022692"/>
    </source>
</evidence>
<dbReference type="InterPro" id="IPR017850">
    <property type="entry name" value="Alkaline_phosphatase_core_sf"/>
</dbReference>